<organism evidence="1 2">
    <name type="scientific">Candidatus Nitrotoga fabula</name>
    <dbReference type="NCBI Taxonomy" id="2182327"/>
    <lineage>
        <taxon>Bacteria</taxon>
        <taxon>Pseudomonadati</taxon>
        <taxon>Pseudomonadota</taxon>
        <taxon>Betaproteobacteria</taxon>
        <taxon>Nitrosomonadales</taxon>
        <taxon>Gallionellaceae</taxon>
        <taxon>Candidatus Nitrotoga</taxon>
    </lineage>
</organism>
<keyword evidence="2" id="KW-1185">Reference proteome</keyword>
<reference evidence="1" key="1">
    <citation type="submission" date="2021-02" db="EMBL/GenBank/DDBJ databases">
        <authorList>
            <person name="Han P."/>
        </authorList>
    </citation>
    <scope>NUCLEOTIDE SEQUENCE</scope>
    <source>
        <strain evidence="1">Candidatus Nitrotoga sp. ZN8</strain>
    </source>
</reference>
<proteinExistence type="predicted"/>
<name>A0A916BCN8_9PROT</name>
<evidence type="ECO:0000313" key="1">
    <source>
        <dbReference type="EMBL" id="CAE6712042.1"/>
    </source>
</evidence>
<evidence type="ECO:0000313" key="2">
    <source>
        <dbReference type="Proteomes" id="UP000675882"/>
    </source>
</evidence>
<comment type="caution">
    <text evidence="1">The sequence shown here is derived from an EMBL/GenBank/DDBJ whole genome shotgun (WGS) entry which is preliminary data.</text>
</comment>
<dbReference type="EMBL" id="CAJNBL010000012">
    <property type="protein sequence ID" value="CAE6712042.1"/>
    <property type="molecule type" value="Genomic_DNA"/>
</dbReference>
<protein>
    <submittedName>
        <fullName evidence="1">Uncharacterized protein</fullName>
    </submittedName>
</protein>
<gene>
    <name evidence="1" type="ORF">NTGZN8_20024</name>
</gene>
<dbReference type="Proteomes" id="UP000675882">
    <property type="component" value="Unassembled WGS sequence"/>
</dbReference>
<sequence>MFLLAGYSGAGKSTLLLNALNKNLPVFGEEYHEIFQTTTIPAKFPDWRLSAQERLNQGSWFNEDHVSFLANTDSLPNHIVLHFDLIQILHERYFIQSCPDELFALLPRTFNSFANSAHNEMFFRHIVSNPFFRKFDRIIVNTLYTPWETNARQWKKRQSAMIIKERGLRPLLFDFQQPRTDIHQSIYGSWLNSIEKLDPYLSLVSESKDKRLFIKEQSAFMANA</sequence>
<accession>A0A916BCN8</accession>
<dbReference type="AlphaFoldDB" id="A0A916BCN8"/>